<keyword evidence="10" id="KW-0862">Zinc</keyword>
<dbReference type="FunFam" id="1.20.120.1750:FF:000004">
    <property type="entry name" value="RBR-type E3 ubiquitin transferase"/>
    <property type="match status" value="1"/>
</dbReference>
<evidence type="ECO:0000256" key="6">
    <source>
        <dbReference type="ARBA" id="ARBA00022723"/>
    </source>
</evidence>
<sequence length="476" mass="55085">MSDEEMEYSDDDFDAYYEEEFDRDVDHVDPQKNDPEYFHVACLTDTEVERLLNESVEQLSNSIQVTPSLAKLLLHMHGWNQMEIVAGYRQDCNRLLTTAHIKPPTPPQPSTSAQQGDGETTCPVCLAPMSPDNSSHLSCGHMFCKDCWSKHFEVQIVHGASTGIECMGSNCQVLAPEDFVLPLLKLPRLREKYQQYAFSDYVRSHPQLRFCPGPNCNIVVQAKECRAKRVNCTACKSQFCYRCGNDYHAPTDCETMKRWLTKCADDSETANYISAHTKDCPKCHICIEKNGGCNHMQCCNCKHDFCWMCLGCWKTHGSEYYECSRYKENPNIAHESAHAQAREALKKYLHYYERWENHSKSLKLEEETLAKIRERIQEKVMAGTGTWIDWQYLLDAAALLARCRYTLQNTYPFAYYLESGPRKDLFEYQQAQLEAEIENLSWKIERAEMTDRGDLENQMDIVEKRRTTLLTDFQQG</sequence>
<keyword evidence="9" id="KW-0833">Ubl conjugation pathway</keyword>
<dbReference type="CDD" id="cd20360">
    <property type="entry name" value="Rcat_RBR_TRIAD1"/>
    <property type="match status" value="1"/>
</dbReference>
<dbReference type="InterPro" id="IPR013083">
    <property type="entry name" value="Znf_RING/FYVE/PHD"/>
</dbReference>
<evidence type="ECO:0000313" key="15">
    <source>
        <dbReference type="EMBL" id="JAI65200.1"/>
    </source>
</evidence>
<dbReference type="Pfam" id="PF01485">
    <property type="entry name" value="IBR"/>
    <property type="match status" value="1"/>
</dbReference>
<proteinExistence type="inferred from homology"/>
<evidence type="ECO:0000256" key="12">
    <source>
        <dbReference type="PROSITE-ProRule" id="PRU00175"/>
    </source>
</evidence>
<evidence type="ECO:0000256" key="11">
    <source>
        <dbReference type="ARBA" id="ARBA00023242"/>
    </source>
</evidence>
<dbReference type="GO" id="GO:0016567">
    <property type="term" value="P:protein ubiquitination"/>
    <property type="evidence" value="ECO:0007669"/>
    <property type="project" value="InterPro"/>
</dbReference>
<dbReference type="InterPro" id="IPR047555">
    <property type="entry name" value="BRcat_RBR_TRIAD1"/>
</dbReference>
<dbReference type="PROSITE" id="PS00518">
    <property type="entry name" value="ZF_RING_1"/>
    <property type="match status" value="1"/>
</dbReference>
<evidence type="ECO:0000256" key="3">
    <source>
        <dbReference type="ARBA" id="ARBA00005884"/>
    </source>
</evidence>
<evidence type="ECO:0000256" key="4">
    <source>
        <dbReference type="ARBA" id="ARBA00012251"/>
    </source>
</evidence>
<keyword evidence="7" id="KW-0677">Repeat</keyword>
<protein>
    <recommendedName>
        <fullName evidence="4">RBR-type E3 ubiquitin transferase</fullName>
        <ecNumber evidence="4">2.3.2.31</ecNumber>
    </recommendedName>
</protein>
<dbReference type="Gene3D" id="1.20.120.1750">
    <property type="match status" value="1"/>
</dbReference>
<dbReference type="InterPro" id="IPR044066">
    <property type="entry name" value="TRIAD_supradom"/>
</dbReference>
<dbReference type="InterPro" id="IPR002867">
    <property type="entry name" value="IBR_dom"/>
</dbReference>
<organism evidence="15">
    <name type="scientific">Scylla olivacea</name>
    <name type="common">Orange mud crab</name>
    <name type="synonym">Cancer olivacea</name>
    <dbReference type="NCBI Taxonomy" id="85551"/>
    <lineage>
        <taxon>Eukaryota</taxon>
        <taxon>Metazoa</taxon>
        <taxon>Ecdysozoa</taxon>
        <taxon>Arthropoda</taxon>
        <taxon>Crustacea</taxon>
        <taxon>Multicrustacea</taxon>
        <taxon>Malacostraca</taxon>
        <taxon>Eumalacostraca</taxon>
        <taxon>Eucarida</taxon>
        <taxon>Decapoda</taxon>
        <taxon>Pleocyemata</taxon>
        <taxon>Brachyura</taxon>
        <taxon>Eubrachyura</taxon>
        <taxon>Portunoidea</taxon>
        <taxon>Portunidae</taxon>
        <taxon>Portuninae</taxon>
        <taxon>Scylla</taxon>
    </lineage>
</organism>
<keyword evidence="8 12" id="KW-0863">Zinc-finger</keyword>
<feature type="domain" description="RING-type" evidence="13">
    <location>
        <begin position="122"/>
        <end position="166"/>
    </location>
</feature>
<dbReference type="GO" id="GO:0061630">
    <property type="term" value="F:ubiquitin protein ligase activity"/>
    <property type="evidence" value="ECO:0007669"/>
    <property type="project" value="UniProtKB-EC"/>
</dbReference>
<dbReference type="Pfam" id="PF22191">
    <property type="entry name" value="IBR_1"/>
    <property type="match status" value="1"/>
</dbReference>
<dbReference type="CDD" id="cd16773">
    <property type="entry name" value="RING-HC_RBR_TRIAD1"/>
    <property type="match status" value="1"/>
</dbReference>
<dbReference type="InterPro" id="IPR031127">
    <property type="entry name" value="E3_UB_ligase_RBR"/>
</dbReference>
<dbReference type="SUPFAM" id="SSF57850">
    <property type="entry name" value="RING/U-box"/>
    <property type="match status" value="3"/>
</dbReference>
<dbReference type="InterPro" id="IPR045840">
    <property type="entry name" value="Ariadne"/>
</dbReference>
<accession>A0A0N7ZCR7</accession>
<dbReference type="InterPro" id="IPR017907">
    <property type="entry name" value="Znf_RING_CS"/>
</dbReference>
<keyword evidence="11" id="KW-0539">Nucleus</keyword>
<evidence type="ECO:0000256" key="2">
    <source>
        <dbReference type="ARBA" id="ARBA00004123"/>
    </source>
</evidence>
<dbReference type="Pfam" id="PF26000">
    <property type="entry name" value="UBA_ARIH2_N"/>
    <property type="match status" value="1"/>
</dbReference>
<evidence type="ECO:0000256" key="8">
    <source>
        <dbReference type="ARBA" id="ARBA00022771"/>
    </source>
</evidence>
<dbReference type="PANTHER" id="PTHR11685">
    <property type="entry name" value="RBR FAMILY RING FINGER AND IBR DOMAIN-CONTAINING"/>
    <property type="match status" value="1"/>
</dbReference>
<dbReference type="GO" id="GO:0008270">
    <property type="term" value="F:zinc ion binding"/>
    <property type="evidence" value="ECO:0007669"/>
    <property type="project" value="UniProtKB-KW"/>
</dbReference>
<dbReference type="Gene3D" id="3.30.40.10">
    <property type="entry name" value="Zinc/RING finger domain, C3HC4 (zinc finger)"/>
    <property type="match status" value="1"/>
</dbReference>
<evidence type="ECO:0000259" key="13">
    <source>
        <dbReference type="PROSITE" id="PS50089"/>
    </source>
</evidence>
<dbReference type="InterPro" id="IPR047556">
    <property type="entry name" value="Rcat_RBR_TRIAD1"/>
</dbReference>
<comment type="subcellular location">
    <subcellularLocation>
        <location evidence="2">Nucleus</location>
    </subcellularLocation>
</comment>
<feature type="domain" description="RING-type" evidence="14">
    <location>
        <begin position="118"/>
        <end position="327"/>
    </location>
</feature>
<name>A0A0N7ZCR7_SCYOL</name>
<dbReference type="InterPro" id="IPR001841">
    <property type="entry name" value="Znf_RING"/>
</dbReference>
<dbReference type="PROSITE" id="PS51873">
    <property type="entry name" value="TRIAD"/>
    <property type="match status" value="1"/>
</dbReference>
<dbReference type="AlphaFoldDB" id="A0A0N7ZCR7"/>
<evidence type="ECO:0000256" key="7">
    <source>
        <dbReference type="ARBA" id="ARBA00022737"/>
    </source>
</evidence>
<evidence type="ECO:0000256" key="10">
    <source>
        <dbReference type="ARBA" id="ARBA00022833"/>
    </source>
</evidence>
<keyword evidence="5" id="KW-0808">Transferase</keyword>
<dbReference type="EMBL" id="GDRN01061518">
    <property type="protein sequence ID" value="JAI65200.1"/>
    <property type="molecule type" value="Transcribed_RNA"/>
</dbReference>
<comment type="catalytic activity">
    <reaction evidence="1">
        <text>[E2 ubiquitin-conjugating enzyme]-S-ubiquitinyl-L-cysteine + [acceptor protein]-L-lysine = [E2 ubiquitin-conjugating enzyme]-L-cysteine + [acceptor protein]-N(6)-ubiquitinyl-L-lysine.</text>
        <dbReference type="EC" id="2.3.2.31"/>
    </reaction>
</comment>
<comment type="similarity">
    <text evidence="3">Belongs to the RBR family. Ariadne subfamily.</text>
</comment>
<dbReference type="PROSITE" id="PS50089">
    <property type="entry name" value="ZF_RING_2"/>
    <property type="match status" value="1"/>
</dbReference>
<dbReference type="FunFam" id="3.30.40.10:FF:000019">
    <property type="entry name" value="RBR-type E3 ubiquitin transferase"/>
    <property type="match status" value="1"/>
</dbReference>
<dbReference type="Pfam" id="PF19422">
    <property type="entry name" value="Ariadne"/>
    <property type="match status" value="1"/>
</dbReference>
<keyword evidence="6" id="KW-0479">Metal-binding</keyword>
<dbReference type="GO" id="GO:0005634">
    <property type="term" value="C:nucleus"/>
    <property type="evidence" value="ECO:0007669"/>
    <property type="project" value="UniProtKB-SubCell"/>
</dbReference>
<dbReference type="CDD" id="cd20344">
    <property type="entry name" value="BRcat_RBR_TRIAD1"/>
    <property type="match status" value="1"/>
</dbReference>
<dbReference type="EC" id="2.3.2.31" evidence="4"/>
<evidence type="ECO:0000256" key="5">
    <source>
        <dbReference type="ARBA" id="ARBA00022679"/>
    </source>
</evidence>
<evidence type="ECO:0000256" key="9">
    <source>
        <dbReference type="ARBA" id="ARBA00022786"/>
    </source>
</evidence>
<evidence type="ECO:0000256" key="1">
    <source>
        <dbReference type="ARBA" id="ARBA00001798"/>
    </source>
</evidence>
<evidence type="ECO:0000259" key="14">
    <source>
        <dbReference type="PROSITE" id="PS51873"/>
    </source>
</evidence>
<reference evidence="15" key="1">
    <citation type="submission" date="2015-09" db="EMBL/GenBank/DDBJ databases">
        <title>Scylla olivacea transcriptome.</title>
        <authorList>
            <person name="Ikhwanuddin M."/>
        </authorList>
    </citation>
    <scope>NUCLEOTIDE SEQUENCE</scope>
</reference>
<dbReference type="SMART" id="SM00647">
    <property type="entry name" value="IBR"/>
    <property type="match status" value="2"/>
</dbReference>